<feature type="repeat" description="PPR" evidence="2">
    <location>
        <begin position="279"/>
        <end position="313"/>
    </location>
</feature>
<evidence type="ECO:0000313" key="3">
    <source>
        <dbReference type="EMBL" id="KAK9058213.1"/>
    </source>
</evidence>
<dbReference type="Proteomes" id="UP001408789">
    <property type="component" value="Unassembled WGS sequence"/>
</dbReference>
<dbReference type="EMBL" id="JBCNJP010000023">
    <property type="protein sequence ID" value="KAK9058213.1"/>
    <property type="molecule type" value="Genomic_DNA"/>
</dbReference>
<dbReference type="GO" id="GO:0009451">
    <property type="term" value="P:RNA modification"/>
    <property type="evidence" value="ECO:0007669"/>
    <property type="project" value="InterPro"/>
</dbReference>
<feature type="repeat" description="PPR" evidence="2">
    <location>
        <begin position="217"/>
        <end position="247"/>
    </location>
</feature>
<dbReference type="PANTHER" id="PTHR47926:SF452">
    <property type="entry name" value="PENTATRICOPEPTIDE REPEAT-CONTAINING PROTEIN"/>
    <property type="match status" value="1"/>
</dbReference>
<dbReference type="FunFam" id="1.25.40.10:FF:000158">
    <property type="entry name" value="pentatricopeptide repeat-containing protein At2g33680"/>
    <property type="match status" value="1"/>
</dbReference>
<evidence type="ECO:0000256" key="1">
    <source>
        <dbReference type="ARBA" id="ARBA00022737"/>
    </source>
</evidence>
<dbReference type="GO" id="GO:0099402">
    <property type="term" value="P:plant organ development"/>
    <property type="evidence" value="ECO:0007669"/>
    <property type="project" value="UniProtKB-ARBA"/>
</dbReference>
<reference evidence="3 4" key="1">
    <citation type="submission" date="2024-04" db="EMBL/GenBank/DDBJ databases">
        <title>The reference genome of an endangered Asteraceae, Deinandra increscens subsp. villosa, native to the Central Coast of California.</title>
        <authorList>
            <person name="Guilliams M."/>
            <person name="Hasenstab-Lehman K."/>
            <person name="Meyer R."/>
            <person name="Mcevoy S."/>
        </authorList>
    </citation>
    <scope>NUCLEOTIDE SEQUENCE [LARGE SCALE GENOMIC DNA]</scope>
    <source>
        <tissue evidence="3">Leaf</tissue>
    </source>
</reference>
<dbReference type="Pfam" id="PF20431">
    <property type="entry name" value="E_motif"/>
    <property type="match status" value="1"/>
</dbReference>
<proteinExistence type="predicted"/>
<dbReference type="AlphaFoldDB" id="A0AAP0GPK7"/>
<evidence type="ECO:0000256" key="2">
    <source>
        <dbReference type="PROSITE-ProRule" id="PRU00708"/>
    </source>
</evidence>
<feature type="repeat" description="PPR" evidence="2">
    <location>
        <begin position="473"/>
        <end position="503"/>
    </location>
</feature>
<evidence type="ECO:0000313" key="4">
    <source>
        <dbReference type="Proteomes" id="UP001408789"/>
    </source>
</evidence>
<comment type="caution">
    <text evidence="3">The sequence shown here is derived from an EMBL/GenBank/DDBJ whole genome shotgun (WGS) entry which is preliminary data.</text>
</comment>
<dbReference type="Pfam" id="PF13041">
    <property type="entry name" value="PPR_2"/>
    <property type="match status" value="4"/>
</dbReference>
<dbReference type="PROSITE" id="PS51375">
    <property type="entry name" value="PPR"/>
    <property type="match status" value="7"/>
</dbReference>
<keyword evidence="1" id="KW-0677">Repeat</keyword>
<dbReference type="GO" id="GO:0003723">
    <property type="term" value="F:RNA binding"/>
    <property type="evidence" value="ECO:0007669"/>
    <property type="project" value="InterPro"/>
</dbReference>
<feature type="repeat" description="PPR" evidence="2">
    <location>
        <begin position="248"/>
        <end position="278"/>
    </location>
</feature>
<gene>
    <name evidence="3" type="ORF">SSX86_023053</name>
</gene>
<dbReference type="InterPro" id="IPR046848">
    <property type="entry name" value="E_motif"/>
</dbReference>
<dbReference type="InterPro" id="IPR011990">
    <property type="entry name" value="TPR-like_helical_dom_sf"/>
</dbReference>
<dbReference type="InterPro" id="IPR046960">
    <property type="entry name" value="PPR_At4g14850-like_plant"/>
</dbReference>
<dbReference type="FunFam" id="1.25.40.10:FF:000125">
    <property type="entry name" value="Pentatricopeptide repeat-containing protein"/>
    <property type="match status" value="1"/>
</dbReference>
<accession>A0AAP0GPK7</accession>
<feature type="repeat" description="PPR" evidence="2">
    <location>
        <begin position="62"/>
        <end position="96"/>
    </location>
</feature>
<dbReference type="InterPro" id="IPR002885">
    <property type="entry name" value="PPR_rpt"/>
</dbReference>
<dbReference type="PANTHER" id="PTHR47926">
    <property type="entry name" value="PENTATRICOPEPTIDE REPEAT-CONTAINING PROTEIN"/>
    <property type="match status" value="1"/>
</dbReference>
<dbReference type="NCBIfam" id="TIGR00756">
    <property type="entry name" value="PPR"/>
    <property type="match status" value="8"/>
</dbReference>
<protein>
    <recommendedName>
        <fullName evidence="5">Chlororespiratory reduction 4</fullName>
    </recommendedName>
</protein>
<name>A0AAP0GPK7_9ASTR</name>
<organism evidence="3 4">
    <name type="scientific">Deinandra increscens subsp. villosa</name>
    <dbReference type="NCBI Taxonomy" id="3103831"/>
    <lineage>
        <taxon>Eukaryota</taxon>
        <taxon>Viridiplantae</taxon>
        <taxon>Streptophyta</taxon>
        <taxon>Embryophyta</taxon>
        <taxon>Tracheophyta</taxon>
        <taxon>Spermatophyta</taxon>
        <taxon>Magnoliopsida</taxon>
        <taxon>eudicotyledons</taxon>
        <taxon>Gunneridae</taxon>
        <taxon>Pentapetalae</taxon>
        <taxon>asterids</taxon>
        <taxon>campanulids</taxon>
        <taxon>Asterales</taxon>
        <taxon>Asteraceae</taxon>
        <taxon>Asteroideae</taxon>
        <taxon>Heliantheae alliance</taxon>
        <taxon>Madieae</taxon>
        <taxon>Madiinae</taxon>
        <taxon>Deinandra</taxon>
    </lineage>
</organism>
<feature type="repeat" description="PPR" evidence="2">
    <location>
        <begin position="124"/>
        <end position="158"/>
    </location>
</feature>
<keyword evidence="4" id="KW-1185">Reference proteome</keyword>
<dbReference type="Pfam" id="PF01535">
    <property type="entry name" value="PPR"/>
    <property type="match status" value="8"/>
</dbReference>
<evidence type="ECO:0008006" key="5">
    <source>
        <dbReference type="Google" id="ProtNLM"/>
    </source>
</evidence>
<sequence>MIIPISYVKNSHFPFTRIRSYFRLLCSDANSLYQSNSKITRCFRNGDIKAALNVFDQMPIKNIVTWNCVISGYVKNGMLGDARRVFDEMPTRNVVSWTAMLNGYAKCGRLDESRTLFDAMIDKNVICWNAMLSGYVKNGRIDEARTLFDKIPEKNSVSWATIIEGCFCQGLVEDAMSLFEACPFEDVLINNAMLAGYAEMGDLESLWRLFTGMRELDVASWTTVIRCFTKSGNTVMARNLFDDMSRKDIIAWTVMIKGYLQNNQIEDARKLFDEMPSRDIVAWNSIIDGYVKNKSLGEALKLFEKMPKRDVVSWNTILQGYVQEHYMVKARIFFNKIPAKDQTTWNIMICGFQSDEALDLYAQMLQSRIKPDQVTFTGLISVCGSLAVHSWGKAMHSCVIKHAYENNSTVVSSLISMYSKCGFMDDAVLIFQTSIKKDTVSWNAMIVAHSYNGSAVEALKLFSSMTESGSQPDHLTFLALLTGCAHSGMIKEGWECFKSMEKNWKIHPTAEHYACMIDVLGRRGMLTEAYELVKQLPVELPSYTWETLLSCCRVHENFELGELVAQKLFGSQDSKAGICVLQSNIYAARGMYADAANVRTSLAHRGVKKELACSWVELTGRVFRFVYDDRSHVQLEELHKMLESLSAAMEIYG</sequence>
<dbReference type="Gene3D" id="1.25.40.10">
    <property type="entry name" value="Tetratricopeptide repeat domain"/>
    <property type="match status" value="6"/>
</dbReference>
<feature type="repeat" description="PPR" evidence="2">
    <location>
        <begin position="438"/>
        <end position="472"/>
    </location>
</feature>